<comment type="caution">
    <text evidence="2">The sequence shown here is derived from an EMBL/GenBank/DDBJ whole genome shotgun (WGS) entry which is preliminary data.</text>
</comment>
<evidence type="ECO:0000259" key="1">
    <source>
        <dbReference type="PROSITE" id="PS51186"/>
    </source>
</evidence>
<name>A0ABP5EP93_9ACTN</name>
<dbReference type="EMBL" id="BAAAQM010000070">
    <property type="protein sequence ID" value="GAA2000955.1"/>
    <property type="molecule type" value="Genomic_DNA"/>
</dbReference>
<dbReference type="PROSITE" id="PS51186">
    <property type="entry name" value="GNAT"/>
    <property type="match status" value="1"/>
</dbReference>
<dbReference type="Gene3D" id="3.40.630.30">
    <property type="match status" value="1"/>
</dbReference>
<evidence type="ECO:0000313" key="2">
    <source>
        <dbReference type="EMBL" id="GAA2000955.1"/>
    </source>
</evidence>
<proteinExistence type="predicted"/>
<dbReference type="PANTHER" id="PTHR13170">
    <property type="entry name" value="O-GLCNACASE"/>
    <property type="match status" value="1"/>
</dbReference>
<dbReference type="InterPro" id="IPR000182">
    <property type="entry name" value="GNAT_dom"/>
</dbReference>
<gene>
    <name evidence="2" type="ORF">GCM10009838_78260</name>
</gene>
<dbReference type="SUPFAM" id="SSF55729">
    <property type="entry name" value="Acyl-CoA N-acyltransferases (Nat)"/>
    <property type="match status" value="1"/>
</dbReference>
<organism evidence="2 3">
    <name type="scientific">Catenulispora subtropica</name>
    <dbReference type="NCBI Taxonomy" id="450798"/>
    <lineage>
        <taxon>Bacteria</taxon>
        <taxon>Bacillati</taxon>
        <taxon>Actinomycetota</taxon>
        <taxon>Actinomycetes</taxon>
        <taxon>Catenulisporales</taxon>
        <taxon>Catenulisporaceae</taxon>
        <taxon>Catenulispora</taxon>
    </lineage>
</organism>
<accession>A0ABP5EP93</accession>
<keyword evidence="3" id="KW-1185">Reference proteome</keyword>
<dbReference type="Proteomes" id="UP001499854">
    <property type="component" value="Unassembled WGS sequence"/>
</dbReference>
<dbReference type="Pfam" id="PF00583">
    <property type="entry name" value="Acetyltransf_1"/>
    <property type="match status" value="1"/>
</dbReference>
<dbReference type="InterPro" id="IPR016181">
    <property type="entry name" value="Acyl_CoA_acyltransferase"/>
</dbReference>
<reference evidence="3" key="1">
    <citation type="journal article" date="2019" name="Int. J. Syst. Evol. Microbiol.">
        <title>The Global Catalogue of Microorganisms (GCM) 10K type strain sequencing project: providing services to taxonomists for standard genome sequencing and annotation.</title>
        <authorList>
            <consortium name="The Broad Institute Genomics Platform"/>
            <consortium name="The Broad Institute Genome Sequencing Center for Infectious Disease"/>
            <person name="Wu L."/>
            <person name="Ma J."/>
        </authorList>
    </citation>
    <scope>NUCLEOTIDE SEQUENCE [LARGE SCALE GENOMIC DNA]</scope>
    <source>
        <strain evidence="3">JCM 16013</strain>
    </source>
</reference>
<protein>
    <submittedName>
        <fullName evidence="2">N-acetyltransferase</fullName>
    </submittedName>
</protein>
<dbReference type="PANTHER" id="PTHR13170:SF16">
    <property type="entry name" value="PROTEIN O-GLCNACASE"/>
    <property type="match status" value="1"/>
</dbReference>
<dbReference type="RefSeq" id="WP_344662268.1">
    <property type="nucleotide sequence ID" value="NZ_BAAAQM010000070.1"/>
</dbReference>
<sequence length="207" mass="22800">MSASAPAPTVRLYRPEDRDAVYDICIRTGNAGGDARGVYRDHDLLPDMFAGPYTVLEPDLAFVLDDGGRAVGYVLGTSDTPRFVRDFREKWLPTVAARHPKPAGEPTTLEESMAALLHMPEHMLAPEATDYPAHLHIDLLPEYQGRGFGRILLTTLFAALHKAGAERIHLVMPTPNTGARAFYDRMGFHEIPVADTSVVTYLGRSTQ</sequence>
<evidence type="ECO:0000313" key="3">
    <source>
        <dbReference type="Proteomes" id="UP001499854"/>
    </source>
</evidence>
<feature type="domain" description="N-acetyltransferase" evidence="1">
    <location>
        <begin position="8"/>
        <end position="207"/>
    </location>
</feature>
<dbReference type="CDD" id="cd04301">
    <property type="entry name" value="NAT_SF"/>
    <property type="match status" value="1"/>
</dbReference>
<dbReference type="InterPro" id="IPR051822">
    <property type="entry name" value="Glycosyl_Hydrolase_84"/>
</dbReference>